<dbReference type="GO" id="GO:0003841">
    <property type="term" value="F:1-acylglycerol-3-phosphate O-acyltransferase activity"/>
    <property type="evidence" value="ECO:0007669"/>
    <property type="project" value="TreeGrafter"/>
</dbReference>
<comment type="caution">
    <text evidence="4">The sequence shown here is derived from an EMBL/GenBank/DDBJ whole genome shotgun (WGS) entry which is preliminary data.</text>
</comment>
<dbReference type="GO" id="GO:0006654">
    <property type="term" value="P:phosphatidic acid biosynthetic process"/>
    <property type="evidence" value="ECO:0007669"/>
    <property type="project" value="TreeGrafter"/>
</dbReference>
<evidence type="ECO:0000256" key="2">
    <source>
        <dbReference type="ARBA" id="ARBA00023315"/>
    </source>
</evidence>
<dbReference type="InterPro" id="IPR002123">
    <property type="entry name" value="Plipid/glycerol_acylTrfase"/>
</dbReference>
<name>H0QVJ1_9ACTN</name>
<keyword evidence="1 4" id="KW-0808">Transferase</keyword>
<reference evidence="4 5" key="1">
    <citation type="submission" date="2011-12" db="EMBL/GenBank/DDBJ databases">
        <title>Whole genome shotgun sequence of Gordonia effusa NBRC 100432.</title>
        <authorList>
            <person name="Yoshida I."/>
            <person name="Takarada H."/>
            <person name="Hosoyama A."/>
            <person name="Tsuchikane K."/>
            <person name="Katsumata H."/>
            <person name="Yamazaki S."/>
            <person name="Fujita N."/>
        </authorList>
    </citation>
    <scope>NUCLEOTIDE SEQUENCE [LARGE SCALE GENOMIC DNA]</scope>
    <source>
        <strain evidence="4 5">NBRC 100432</strain>
    </source>
</reference>
<dbReference type="EMBL" id="BAEH01000015">
    <property type="protein sequence ID" value="GAB16868.1"/>
    <property type="molecule type" value="Genomic_DNA"/>
</dbReference>
<keyword evidence="5" id="KW-1185">Reference proteome</keyword>
<dbReference type="STRING" id="1077974.GOEFS_015_00650"/>
<sequence>MEPVYRVLEGIAGTLVRVQGVRRTYVGLENIPPLPGGAVLAVNHTGYFDFLTMALGVYRAGRRTRFLIKSEVMDIAIMRFLVNHTGTVPVDRSAGHDAYERAVAALRNGELVAVYPEATISRSFELKEFKSGAVRMAMEAGVPVIPTIVWGAQRQWTKGGPRKMGRARIPVAVRFGTPITIPLDGDPEVATEALRETMTEILHEVQDGYGPHPAGEFWVPARLGGSAPTPAAAKVIEDAEAAEKAAARAAKREGKSR</sequence>
<dbReference type="CDD" id="cd07989">
    <property type="entry name" value="LPLAT_AGPAT-like"/>
    <property type="match status" value="1"/>
</dbReference>
<dbReference type="Proteomes" id="UP000035034">
    <property type="component" value="Unassembled WGS sequence"/>
</dbReference>
<dbReference type="eggNOG" id="COG0204">
    <property type="taxonomic scope" value="Bacteria"/>
</dbReference>
<gene>
    <name evidence="4" type="ORF">GOEFS_015_00650</name>
</gene>
<dbReference type="GO" id="GO:0005886">
    <property type="term" value="C:plasma membrane"/>
    <property type="evidence" value="ECO:0007669"/>
    <property type="project" value="TreeGrafter"/>
</dbReference>
<dbReference type="SMART" id="SM00563">
    <property type="entry name" value="PlsC"/>
    <property type="match status" value="1"/>
</dbReference>
<dbReference type="Pfam" id="PF01553">
    <property type="entry name" value="Acyltransferase"/>
    <property type="match status" value="1"/>
</dbReference>
<feature type="domain" description="Phospholipid/glycerol acyltransferase" evidence="3">
    <location>
        <begin position="38"/>
        <end position="152"/>
    </location>
</feature>
<protein>
    <submittedName>
        <fullName evidence="4">Putative acyltransferase</fullName>
    </submittedName>
</protein>
<evidence type="ECO:0000313" key="4">
    <source>
        <dbReference type="EMBL" id="GAB16868.1"/>
    </source>
</evidence>
<organism evidence="4 5">
    <name type="scientific">Gordonia effusa NBRC 100432</name>
    <dbReference type="NCBI Taxonomy" id="1077974"/>
    <lineage>
        <taxon>Bacteria</taxon>
        <taxon>Bacillati</taxon>
        <taxon>Actinomycetota</taxon>
        <taxon>Actinomycetes</taxon>
        <taxon>Mycobacteriales</taxon>
        <taxon>Gordoniaceae</taxon>
        <taxon>Gordonia</taxon>
    </lineage>
</organism>
<evidence type="ECO:0000313" key="5">
    <source>
        <dbReference type="Proteomes" id="UP000035034"/>
    </source>
</evidence>
<evidence type="ECO:0000259" key="3">
    <source>
        <dbReference type="SMART" id="SM00563"/>
    </source>
</evidence>
<proteinExistence type="predicted"/>
<evidence type="ECO:0000256" key="1">
    <source>
        <dbReference type="ARBA" id="ARBA00022679"/>
    </source>
</evidence>
<dbReference type="RefSeq" id="WP_007316206.1">
    <property type="nucleotide sequence ID" value="NZ_BAEH01000015.1"/>
</dbReference>
<dbReference type="AlphaFoldDB" id="H0QVJ1"/>
<dbReference type="PANTHER" id="PTHR10434">
    <property type="entry name" value="1-ACYL-SN-GLYCEROL-3-PHOSPHATE ACYLTRANSFERASE"/>
    <property type="match status" value="1"/>
</dbReference>
<accession>H0QVJ1</accession>
<dbReference type="SUPFAM" id="SSF69593">
    <property type="entry name" value="Glycerol-3-phosphate (1)-acyltransferase"/>
    <property type="match status" value="1"/>
</dbReference>
<keyword evidence="2 4" id="KW-0012">Acyltransferase</keyword>
<dbReference type="PANTHER" id="PTHR10434:SF55">
    <property type="entry name" value="POSSIBLE ACYLTRANSFERASE"/>
    <property type="match status" value="1"/>
</dbReference>